<dbReference type="PANTHER" id="PTHR12993:SF11">
    <property type="entry name" value="N-ACETYLGLUCOSAMINYL-PHOSPHATIDYLINOSITOL DE-N-ACETYLASE"/>
    <property type="match status" value="1"/>
</dbReference>
<organism evidence="1 2">
    <name type="scientific">Paenibacillus baimaensis</name>
    <dbReference type="NCBI Taxonomy" id="2982185"/>
    <lineage>
        <taxon>Bacteria</taxon>
        <taxon>Bacillati</taxon>
        <taxon>Bacillota</taxon>
        <taxon>Bacilli</taxon>
        <taxon>Bacillales</taxon>
        <taxon>Paenibacillaceae</taxon>
        <taxon>Paenibacillus</taxon>
    </lineage>
</organism>
<reference evidence="1 2" key="1">
    <citation type="submission" date="2022-09" db="EMBL/GenBank/DDBJ databases">
        <authorList>
            <person name="Han X.L."/>
            <person name="Wang Q."/>
            <person name="Lu T."/>
        </authorList>
    </citation>
    <scope>NUCLEOTIDE SEQUENCE [LARGE SCALE GENOMIC DNA]</scope>
    <source>
        <strain evidence="1 2">WQ 127069</strain>
    </source>
</reference>
<keyword evidence="2" id="KW-1185">Reference proteome</keyword>
<dbReference type="PANTHER" id="PTHR12993">
    <property type="entry name" value="N-ACETYLGLUCOSAMINYL-PHOSPHATIDYLINOSITOL DE-N-ACETYLASE-RELATED"/>
    <property type="match status" value="1"/>
</dbReference>
<name>A0ABT2UIJ6_9BACL</name>
<comment type="caution">
    <text evidence="1">The sequence shown here is derived from an EMBL/GenBank/DDBJ whole genome shotgun (WGS) entry which is preliminary data.</text>
</comment>
<accession>A0ABT2UIJ6</accession>
<gene>
    <name evidence="1" type="ORF">OB236_16420</name>
</gene>
<dbReference type="Proteomes" id="UP001652445">
    <property type="component" value="Unassembled WGS sequence"/>
</dbReference>
<dbReference type="Pfam" id="PF02585">
    <property type="entry name" value="PIG-L"/>
    <property type="match status" value="1"/>
</dbReference>
<dbReference type="EMBL" id="JAOQIO010000065">
    <property type="protein sequence ID" value="MCU6793692.1"/>
    <property type="molecule type" value="Genomic_DNA"/>
</dbReference>
<sequence>MKNHSQQKLLFIFPHPDDESFAAGGTIAKVHHLGHEVTLLCATSGCKGKSGEFQFATREQLALHREEELRKACSILGVTELILYRYPDGSLIEQDMDQLVDRIRTTIIELEPDVIVTFPPDGVTGHADHITISLATEKAVILAEQQYPASKLPRLLYTSIPHYYDHCQDSGPSNKCLITSKVDISDYRIHKGQALQAHKSQVYSVNRAYPGVMESDFTVIGNYEYYTLVRDNGQAIDPPVKSVNELPTIDLV</sequence>
<dbReference type="Gene3D" id="3.40.50.10320">
    <property type="entry name" value="LmbE-like"/>
    <property type="match status" value="1"/>
</dbReference>
<dbReference type="RefSeq" id="WP_262684928.1">
    <property type="nucleotide sequence ID" value="NZ_JAOQIO010000065.1"/>
</dbReference>
<proteinExistence type="predicted"/>
<protein>
    <submittedName>
        <fullName evidence="1">PIG-L family deacetylase</fullName>
    </submittedName>
</protein>
<dbReference type="InterPro" id="IPR024078">
    <property type="entry name" value="LmbE-like_dom_sf"/>
</dbReference>
<dbReference type="SUPFAM" id="SSF102588">
    <property type="entry name" value="LmbE-like"/>
    <property type="match status" value="1"/>
</dbReference>
<dbReference type="InterPro" id="IPR003737">
    <property type="entry name" value="GlcNAc_PI_deacetylase-related"/>
</dbReference>
<evidence type="ECO:0000313" key="1">
    <source>
        <dbReference type="EMBL" id="MCU6793692.1"/>
    </source>
</evidence>
<evidence type="ECO:0000313" key="2">
    <source>
        <dbReference type="Proteomes" id="UP001652445"/>
    </source>
</evidence>